<proteinExistence type="predicted"/>
<feature type="compositionally biased region" description="Basic and acidic residues" evidence="1">
    <location>
        <begin position="150"/>
        <end position="159"/>
    </location>
</feature>
<gene>
    <name evidence="2" type="ORF">SDC9_140428</name>
</gene>
<feature type="region of interest" description="Disordered" evidence="1">
    <location>
        <begin position="34"/>
        <end position="53"/>
    </location>
</feature>
<evidence type="ECO:0000313" key="2">
    <source>
        <dbReference type="EMBL" id="MPM93292.1"/>
    </source>
</evidence>
<dbReference type="AlphaFoldDB" id="A0A645DY83"/>
<reference evidence="2" key="1">
    <citation type="submission" date="2019-08" db="EMBL/GenBank/DDBJ databases">
        <authorList>
            <person name="Kucharzyk K."/>
            <person name="Murdoch R.W."/>
            <person name="Higgins S."/>
            <person name="Loffler F."/>
        </authorList>
    </citation>
    <scope>NUCLEOTIDE SEQUENCE</scope>
</reference>
<accession>A0A645DY83</accession>
<name>A0A645DY83_9ZZZZ</name>
<sequence length="159" mass="17635">MQVLGQRHMHCSATGKCHQIGIERVRGIRQHNLVTRSDQPEDGSRQAGGGTVSDQNVRRIGVAAKQRTQPFGECRPQILRTFQRSVMRPSRLHSFVRCHHDALGSREVRFADRQRNEVPGGRRLLHSAGNRFDPANCRTGGDLGSGTADPRVEGKAGHE</sequence>
<comment type="caution">
    <text evidence="2">The sequence shown here is derived from an EMBL/GenBank/DDBJ whole genome shotgun (WGS) entry which is preliminary data.</text>
</comment>
<protein>
    <submittedName>
        <fullName evidence="2">Uncharacterized protein</fullName>
    </submittedName>
</protein>
<feature type="region of interest" description="Disordered" evidence="1">
    <location>
        <begin position="121"/>
        <end position="159"/>
    </location>
</feature>
<dbReference type="EMBL" id="VSSQ01040121">
    <property type="protein sequence ID" value="MPM93292.1"/>
    <property type="molecule type" value="Genomic_DNA"/>
</dbReference>
<organism evidence="2">
    <name type="scientific">bioreactor metagenome</name>
    <dbReference type="NCBI Taxonomy" id="1076179"/>
    <lineage>
        <taxon>unclassified sequences</taxon>
        <taxon>metagenomes</taxon>
        <taxon>ecological metagenomes</taxon>
    </lineage>
</organism>
<evidence type="ECO:0000256" key="1">
    <source>
        <dbReference type="SAM" id="MobiDB-lite"/>
    </source>
</evidence>